<dbReference type="Gene3D" id="2.40.50.140">
    <property type="entry name" value="Nucleic acid-binding proteins"/>
    <property type="match status" value="2"/>
</dbReference>
<accession>A0A5J9USV7</accession>
<feature type="compositionally biased region" description="Low complexity" evidence="2">
    <location>
        <begin position="437"/>
        <end position="446"/>
    </location>
</feature>
<dbReference type="InterPro" id="IPR012340">
    <property type="entry name" value="NA-bd_OB-fold"/>
</dbReference>
<evidence type="ECO:0000259" key="3">
    <source>
        <dbReference type="Pfam" id="PF02721"/>
    </source>
</evidence>
<evidence type="ECO:0008006" key="7">
    <source>
        <dbReference type="Google" id="ProtNLM"/>
    </source>
</evidence>
<dbReference type="Pfam" id="PF16900">
    <property type="entry name" value="REPA_OB_2"/>
    <property type="match status" value="1"/>
</dbReference>
<dbReference type="GO" id="GO:0003677">
    <property type="term" value="F:DNA binding"/>
    <property type="evidence" value="ECO:0007669"/>
    <property type="project" value="UniProtKB-KW"/>
</dbReference>
<dbReference type="AlphaFoldDB" id="A0A5J9USV7"/>
<sequence length="446" mass="48846">MALARIRDLSPASRNWRVRVRVARAWEYCGGRDAGSPLHIDLVLVDEHGDAIYAEVPGKEVDKFKGTFKEGHVYTFSKFLVSNMKPAYRPLESKYMVRITPWTRIDHVASVSDDFPRFVFRLVPLSQLDSRVGNQEYFTDVLGTVIAVSKVSHVRLSSSSSDTARRTILIKDLSGFEVKLVLWGNRAIEFDAEGVFEMGQEHHVVGIFVGLLVKSYRGDTCLSGGDACRWYLNESIAEIEEAYDRVAQQVIGKPVMTLMRCDGLPREIAAIVTQKFAFVVTVSRKSLTQRNVSFQVNSVETFFGRQACVPDLRVFDDGRVDDSPSQTVVSSQESVSTLRARPGRGLLPTLAKRKLIMDPPSATDGLNTSGAGSSSTGVSDVIVGDGGHKDGRDHGLTDQLLVKVPDGVGLDAPPEKTVSRRRSAAAISGSDNEAAKKGSLSLKKAK</sequence>
<evidence type="ECO:0000313" key="5">
    <source>
        <dbReference type="EMBL" id="TVU26398.1"/>
    </source>
</evidence>
<dbReference type="EMBL" id="RWGY01000013">
    <property type="protein sequence ID" value="TVU26398.1"/>
    <property type="molecule type" value="Genomic_DNA"/>
</dbReference>
<gene>
    <name evidence="5" type="ORF">EJB05_28943</name>
</gene>
<evidence type="ECO:0000313" key="6">
    <source>
        <dbReference type="Proteomes" id="UP000324897"/>
    </source>
</evidence>
<evidence type="ECO:0000256" key="2">
    <source>
        <dbReference type="SAM" id="MobiDB-lite"/>
    </source>
</evidence>
<proteinExistence type="predicted"/>
<protein>
    <recommendedName>
        <fullName evidence="7">DUF223 domain-containing protein</fullName>
    </recommendedName>
</protein>
<name>A0A5J9USV7_9POAL</name>
<dbReference type="Proteomes" id="UP000324897">
    <property type="component" value="Chromosome 2"/>
</dbReference>
<dbReference type="PANTHER" id="PTHR47165">
    <property type="entry name" value="OS03G0429900 PROTEIN"/>
    <property type="match status" value="1"/>
</dbReference>
<dbReference type="OrthoDB" id="687755at2759"/>
<dbReference type="InterPro" id="IPR031657">
    <property type="entry name" value="REPA_OB_2"/>
</dbReference>
<feature type="domain" description="Replication protein A 70 kDa DNA-binding subunit B/D first OB fold" evidence="3">
    <location>
        <begin position="5"/>
        <end position="105"/>
    </location>
</feature>
<dbReference type="SUPFAM" id="SSF50249">
    <property type="entry name" value="Nucleic acid-binding proteins"/>
    <property type="match status" value="2"/>
</dbReference>
<reference evidence="5 6" key="1">
    <citation type="journal article" date="2019" name="Sci. Rep.">
        <title>A high-quality genome of Eragrostis curvula grass provides insights into Poaceae evolution and supports new strategies to enhance forage quality.</title>
        <authorList>
            <person name="Carballo J."/>
            <person name="Santos B.A.C.M."/>
            <person name="Zappacosta D."/>
            <person name="Garbus I."/>
            <person name="Selva J.P."/>
            <person name="Gallo C.A."/>
            <person name="Diaz A."/>
            <person name="Albertini E."/>
            <person name="Caccamo M."/>
            <person name="Echenique V."/>
        </authorList>
    </citation>
    <scope>NUCLEOTIDE SEQUENCE [LARGE SCALE GENOMIC DNA]</scope>
    <source>
        <strain evidence="6">cv. Victoria</strain>
        <tissue evidence="5">Leaf</tissue>
    </source>
</reference>
<feature type="compositionally biased region" description="Low complexity" evidence="2">
    <location>
        <begin position="368"/>
        <end position="379"/>
    </location>
</feature>
<feature type="region of interest" description="Disordered" evidence="2">
    <location>
        <begin position="358"/>
        <end position="446"/>
    </location>
</feature>
<evidence type="ECO:0000256" key="1">
    <source>
        <dbReference type="ARBA" id="ARBA00023125"/>
    </source>
</evidence>
<keyword evidence="6" id="KW-1185">Reference proteome</keyword>
<dbReference type="CDD" id="cd04481">
    <property type="entry name" value="RPA1_DBD_B_like"/>
    <property type="match status" value="1"/>
</dbReference>
<organism evidence="5 6">
    <name type="scientific">Eragrostis curvula</name>
    <name type="common">weeping love grass</name>
    <dbReference type="NCBI Taxonomy" id="38414"/>
    <lineage>
        <taxon>Eukaryota</taxon>
        <taxon>Viridiplantae</taxon>
        <taxon>Streptophyta</taxon>
        <taxon>Embryophyta</taxon>
        <taxon>Tracheophyta</taxon>
        <taxon>Spermatophyta</taxon>
        <taxon>Magnoliopsida</taxon>
        <taxon>Liliopsida</taxon>
        <taxon>Poales</taxon>
        <taxon>Poaceae</taxon>
        <taxon>PACMAD clade</taxon>
        <taxon>Chloridoideae</taxon>
        <taxon>Eragrostideae</taxon>
        <taxon>Eragrostidinae</taxon>
        <taxon>Eragrostis</taxon>
    </lineage>
</organism>
<dbReference type="InterPro" id="IPR003871">
    <property type="entry name" value="RFA1B/D_OB_1st"/>
</dbReference>
<feature type="compositionally biased region" description="Basic and acidic residues" evidence="2">
    <location>
        <begin position="386"/>
        <end position="396"/>
    </location>
</feature>
<dbReference type="Pfam" id="PF02721">
    <property type="entry name" value="DUF223"/>
    <property type="match status" value="1"/>
</dbReference>
<evidence type="ECO:0000259" key="4">
    <source>
        <dbReference type="Pfam" id="PF16900"/>
    </source>
</evidence>
<dbReference type="PANTHER" id="PTHR47165:SF4">
    <property type="entry name" value="OS03G0429900 PROTEIN"/>
    <property type="match status" value="1"/>
</dbReference>
<dbReference type="CDD" id="cd04480">
    <property type="entry name" value="RPA1_DBD_A_like"/>
    <property type="match status" value="1"/>
</dbReference>
<feature type="domain" description="Replication protein A OB" evidence="4">
    <location>
        <begin position="135"/>
        <end position="218"/>
    </location>
</feature>
<dbReference type="Gramene" id="TVU26398">
    <property type="protein sequence ID" value="TVU26398"/>
    <property type="gene ID" value="EJB05_28943"/>
</dbReference>
<feature type="non-terminal residue" evidence="5">
    <location>
        <position position="1"/>
    </location>
</feature>
<comment type="caution">
    <text evidence="5">The sequence shown here is derived from an EMBL/GenBank/DDBJ whole genome shotgun (WGS) entry which is preliminary data.</text>
</comment>
<keyword evidence="1" id="KW-0238">DNA-binding</keyword>